<evidence type="ECO:0000259" key="8">
    <source>
        <dbReference type="Pfam" id="PF00482"/>
    </source>
</evidence>
<keyword evidence="3 7" id="KW-0812">Transmembrane</keyword>
<evidence type="ECO:0000256" key="7">
    <source>
        <dbReference type="SAM" id="Phobius"/>
    </source>
</evidence>
<keyword evidence="4 7" id="KW-1133">Transmembrane helix</keyword>
<organism evidence="9 10">
    <name type="scientific">Saccharibacillus endophyticus</name>
    <dbReference type="NCBI Taxonomy" id="2060666"/>
    <lineage>
        <taxon>Bacteria</taxon>
        <taxon>Bacillati</taxon>
        <taxon>Bacillota</taxon>
        <taxon>Bacilli</taxon>
        <taxon>Bacillales</taxon>
        <taxon>Paenibacillaceae</taxon>
        <taxon>Saccharibacillus</taxon>
    </lineage>
</organism>
<dbReference type="InterPro" id="IPR018076">
    <property type="entry name" value="T2SS_GspF_dom"/>
</dbReference>
<accession>A0ABQ1ZT48</accession>
<feature type="transmembrane region" description="Helical" evidence="7">
    <location>
        <begin position="266"/>
        <end position="286"/>
    </location>
</feature>
<comment type="caution">
    <text evidence="9">The sequence shown here is derived from an EMBL/GenBank/DDBJ whole genome shotgun (WGS) entry which is preliminary data.</text>
</comment>
<dbReference type="Proteomes" id="UP000605427">
    <property type="component" value="Unassembled WGS sequence"/>
</dbReference>
<evidence type="ECO:0000256" key="1">
    <source>
        <dbReference type="ARBA" id="ARBA00004651"/>
    </source>
</evidence>
<evidence type="ECO:0000256" key="5">
    <source>
        <dbReference type="ARBA" id="ARBA00023136"/>
    </source>
</evidence>
<feature type="region of interest" description="Disordered" evidence="6">
    <location>
        <begin position="1"/>
        <end position="43"/>
    </location>
</feature>
<keyword evidence="10" id="KW-1185">Reference proteome</keyword>
<dbReference type="PANTHER" id="PTHR35007">
    <property type="entry name" value="INTEGRAL MEMBRANE PROTEIN-RELATED"/>
    <property type="match status" value="1"/>
</dbReference>
<keyword evidence="5 7" id="KW-0472">Membrane</keyword>
<name>A0ABQ1ZT48_9BACL</name>
<feature type="domain" description="Type II secretion system protein GspF" evidence="8">
    <location>
        <begin position="119"/>
        <end position="250"/>
    </location>
</feature>
<dbReference type="PANTHER" id="PTHR35007:SF1">
    <property type="entry name" value="PILUS ASSEMBLY PROTEIN"/>
    <property type="match status" value="1"/>
</dbReference>
<evidence type="ECO:0000256" key="2">
    <source>
        <dbReference type="ARBA" id="ARBA00022475"/>
    </source>
</evidence>
<evidence type="ECO:0000256" key="4">
    <source>
        <dbReference type="ARBA" id="ARBA00022989"/>
    </source>
</evidence>
<dbReference type="Pfam" id="PF00482">
    <property type="entry name" value="T2SSF"/>
    <property type="match status" value="1"/>
</dbReference>
<gene>
    <name evidence="9" type="ORF">GCM10007362_16990</name>
</gene>
<evidence type="ECO:0000313" key="10">
    <source>
        <dbReference type="Proteomes" id="UP000605427"/>
    </source>
</evidence>
<evidence type="ECO:0000256" key="6">
    <source>
        <dbReference type="SAM" id="MobiDB-lite"/>
    </source>
</evidence>
<evidence type="ECO:0000313" key="9">
    <source>
        <dbReference type="EMBL" id="GGH75688.1"/>
    </source>
</evidence>
<feature type="transmembrane region" description="Helical" evidence="7">
    <location>
        <begin position="61"/>
        <end position="93"/>
    </location>
</feature>
<evidence type="ECO:0000256" key="3">
    <source>
        <dbReference type="ARBA" id="ARBA00022692"/>
    </source>
</evidence>
<sequence length="293" mass="32073">MLGMNASGARRPATGKAASGKGAPQRGGPPGSGGTSAANPVSPADKLRDYTTYKLAGYEKVLSMIVVAGVLFAVGMIFYNMWLLALLLTIPALKAPKMWQKRQIERKRMLLKLHFKQALYSLSSSMAAGRSVENAFREAAKDLELLYPGGNSDMIRELDVITTRLEYGEPIESALLDFGRRAKIEDIDNFIDVFVTCKRTGGDLIEVVRRTSTVIGEKMDIQQDISVMIAQKKFESNILLATPFIFILFINASAPEFMAPLYGTPMGIILASVGLGLLFLSAWLMGRIMNIQI</sequence>
<keyword evidence="2" id="KW-1003">Cell membrane</keyword>
<dbReference type="EMBL" id="BMDD01000002">
    <property type="protein sequence ID" value="GGH75688.1"/>
    <property type="molecule type" value="Genomic_DNA"/>
</dbReference>
<feature type="transmembrane region" description="Helical" evidence="7">
    <location>
        <begin position="238"/>
        <end position="254"/>
    </location>
</feature>
<reference evidence="10" key="1">
    <citation type="journal article" date="2019" name="Int. J. Syst. Evol. Microbiol.">
        <title>The Global Catalogue of Microorganisms (GCM) 10K type strain sequencing project: providing services to taxonomists for standard genome sequencing and annotation.</title>
        <authorList>
            <consortium name="The Broad Institute Genomics Platform"/>
            <consortium name="The Broad Institute Genome Sequencing Center for Infectious Disease"/>
            <person name="Wu L."/>
            <person name="Ma J."/>
        </authorList>
    </citation>
    <scope>NUCLEOTIDE SEQUENCE [LARGE SCALE GENOMIC DNA]</scope>
    <source>
        <strain evidence="10">CCM 8702</strain>
    </source>
</reference>
<proteinExistence type="predicted"/>
<protein>
    <recommendedName>
        <fullName evidence="8">Type II secretion system protein GspF domain-containing protein</fullName>
    </recommendedName>
</protein>
<comment type="subcellular location">
    <subcellularLocation>
        <location evidence="1">Cell membrane</location>
        <topology evidence="1">Multi-pass membrane protein</topology>
    </subcellularLocation>
</comment>